<organism evidence="1 2">
    <name type="scientific">Pleurodeles waltl</name>
    <name type="common">Iberian ribbed newt</name>
    <dbReference type="NCBI Taxonomy" id="8319"/>
    <lineage>
        <taxon>Eukaryota</taxon>
        <taxon>Metazoa</taxon>
        <taxon>Chordata</taxon>
        <taxon>Craniata</taxon>
        <taxon>Vertebrata</taxon>
        <taxon>Euteleostomi</taxon>
        <taxon>Amphibia</taxon>
        <taxon>Batrachia</taxon>
        <taxon>Caudata</taxon>
        <taxon>Salamandroidea</taxon>
        <taxon>Salamandridae</taxon>
        <taxon>Pleurodelinae</taxon>
        <taxon>Pleurodeles</taxon>
    </lineage>
</organism>
<gene>
    <name evidence="1" type="ORF">NDU88_002385</name>
</gene>
<comment type="caution">
    <text evidence="1">The sequence shown here is derived from an EMBL/GenBank/DDBJ whole genome shotgun (WGS) entry which is preliminary data.</text>
</comment>
<reference evidence="1" key="1">
    <citation type="journal article" date="2022" name="bioRxiv">
        <title>Sequencing and chromosome-scale assembly of the giantPleurodeles waltlgenome.</title>
        <authorList>
            <person name="Brown T."/>
            <person name="Elewa A."/>
            <person name="Iarovenko S."/>
            <person name="Subramanian E."/>
            <person name="Araus A.J."/>
            <person name="Petzold A."/>
            <person name="Susuki M."/>
            <person name="Suzuki K.-i.T."/>
            <person name="Hayashi T."/>
            <person name="Toyoda A."/>
            <person name="Oliveira C."/>
            <person name="Osipova E."/>
            <person name="Leigh N.D."/>
            <person name="Simon A."/>
            <person name="Yun M.H."/>
        </authorList>
    </citation>
    <scope>NUCLEOTIDE SEQUENCE</scope>
    <source>
        <strain evidence="1">20211129_DDA</strain>
        <tissue evidence="1">Liver</tissue>
    </source>
</reference>
<dbReference type="AlphaFoldDB" id="A0AAV7Q974"/>
<dbReference type="Proteomes" id="UP001066276">
    <property type="component" value="Chromosome 6"/>
</dbReference>
<accession>A0AAV7Q974</accession>
<evidence type="ECO:0000313" key="2">
    <source>
        <dbReference type="Proteomes" id="UP001066276"/>
    </source>
</evidence>
<dbReference type="EMBL" id="JANPWB010000010">
    <property type="protein sequence ID" value="KAJ1135956.1"/>
    <property type="molecule type" value="Genomic_DNA"/>
</dbReference>
<name>A0AAV7Q974_PLEWA</name>
<sequence length="136" mass="14336">MRDAARCGSAPAQCPCLMGLTAAKEALGLPWLTPPHRSWAGRGGRVPFLVCHSCSAAPASGLQCLSRGPWIPDGLVALEDLIGWRAIALGLSWPAVWRHFAAVSCLSLTPQPPTDTLKLRLPVIGPVSCPLLPAQL</sequence>
<proteinExistence type="predicted"/>
<protein>
    <submittedName>
        <fullName evidence="1">Uncharacterized protein</fullName>
    </submittedName>
</protein>
<evidence type="ECO:0000313" key="1">
    <source>
        <dbReference type="EMBL" id="KAJ1135956.1"/>
    </source>
</evidence>
<keyword evidence="2" id="KW-1185">Reference proteome</keyword>